<dbReference type="InterPro" id="IPR023997">
    <property type="entry name" value="TonB-dep_OMP_SusC/RagA_CS"/>
</dbReference>
<dbReference type="InterPro" id="IPR000531">
    <property type="entry name" value="Beta-barrel_TonB"/>
</dbReference>
<feature type="signal peptide" evidence="10">
    <location>
        <begin position="1"/>
        <end position="28"/>
    </location>
</feature>
<evidence type="ECO:0000256" key="7">
    <source>
        <dbReference type="ARBA" id="ARBA00023237"/>
    </source>
</evidence>
<keyword evidence="2 8" id="KW-0813">Transport</keyword>
<dbReference type="RefSeq" id="WP_018919858.1">
    <property type="nucleotide sequence ID" value="NZ_CAUUIS010000083.1"/>
</dbReference>
<dbReference type="InterPro" id="IPR037066">
    <property type="entry name" value="Plug_dom_sf"/>
</dbReference>
<gene>
    <name evidence="13" type="ORF">NCTC13071_00985</name>
</gene>
<protein>
    <submittedName>
        <fullName evidence="13">Outer membrane cobalamin receptor protein</fullName>
    </submittedName>
</protein>
<evidence type="ECO:0000256" key="1">
    <source>
        <dbReference type="ARBA" id="ARBA00004571"/>
    </source>
</evidence>
<dbReference type="Pfam" id="PF13715">
    <property type="entry name" value="CarbopepD_reg_2"/>
    <property type="match status" value="1"/>
</dbReference>
<evidence type="ECO:0000256" key="8">
    <source>
        <dbReference type="PROSITE-ProRule" id="PRU01360"/>
    </source>
</evidence>
<dbReference type="InterPro" id="IPR008969">
    <property type="entry name" value="CarboxyPept-like_regulatory"/>
</dbReference>
<evidence type="ECO:0000259" key="11">
    <source>
        <dbReference type="Pfam" id="PF00593"/>
    </source>
</evidence>
<dbReference type="InterPro" id="IPR039426">
    <property type="entry name" value="TonB-dep_rcpt-like"/>
</dbReference>
<dbReference type="KEGG" id="poc:NCTC13071_00985"/>
<feature type="domain" description="TonB-dependent receptor plug" evidence="12">
    <location>
        <begin position="118"/>
        <end position="233"/>
    </location>
</feature>
<dbReference type="GO" id="GO:0009279">
    <property type="term" value="C:cell outer membrane"/>
    <property type="evidence" value="ECO:0007669"/>
    <property type="project" value="UniProtKB-SubCell"/>
</dbReference>
<dbReference type="InterPro" id="IPR023996">
    <property type="entry name" value="TonB-dep_OMP_SusC/RagA"/>
</dbReference>
<proteinExistence type="inferred from homology"/>
<evidence type="ECO:0000313" key="13">
    <source>
        <dbReference type="EMBL" id="VEH14999.1"/>
    </source>
</evidence>
<keyword evidence="10" id="KW-0732">Signal</keyword>
<dbReference type="NCBIfam" id="TIGR04056">
    <property type="entry name" value="OMP_RagA_SusC"/>
    <property type="match status" value="1"/>
</dbReference>
<reference evidence="13 14" key="1">
    <citation type="submission" date="2018-12" db="EMBL/GenBank/DDBJ databases">
        <authorList>
            <consortium name="Pathogen Informatics"/>
        </authorList>
    </citation>
    <scope>NUCLEOTIDE SEQUENCE [LARGE SCALE GENOMIC DNA]</scope>
    <source>
        <strain evidence="13 14">NCTC13071</strain>
    </source>
</reference>
<feature type="chain" id="PRO_5018658556" evidence="10">
    <location>
        <begin position="29"/>
        <end position="1039"/>
    </location>
</feature>
<sequence length="1039" mass="115268">MMKQVKFKLPLRSLAIAGGLFLSATAFAQSGSVRGQVKDASGEPIIGATIMANGKPVGVTDLDGNYVVNVPQGTEITITYVGMTPKKVKATDNLSTTLEDDNKTLNEVVVIGYGAVKKSDLTGSVSQIQPDSKNKGLVVNAQDMMQGKIAGVNVTTGGGVPGSGASIRIRGGSSLNASNDPLIVIDGVAMDNNGVQGLSNPLSMVNPQDIESFNVLKDASATAIYGSRGSNGVIIITTKRGHANQPVKVSYAGSVTMSMKKKTLDVMTGDEYREFIKKTYAGNQREALALSLLGKANTDWQKEIYRTAWSHDHNVTVSGSQSLGNPKEYLPWRVSAGYTNQQGIVKTSKFERFTAALNLNPHLLNDHLTLNMNAKGMVAKNRYADGDAIGAATRMDPTQPVYDTTSADKDNFGGYFAWRGPGASLNDPTYPFNKNSLAPNNPVADLMLKNDRATSRDFIGNADVDYQVHGFEDLRLHATAGADIAEGKQTTDVDRTSPLAFYFGSTGFKKSLKRNLLLNAYAQYYHDFKDKYQNHFDIMAGYEWQHFWRKETSRYLSYYPKTNSVHPGELNSDSGQDYNGDGKKEDYKYMTENYLVSFFGRANWNWMQRYYLTATVRADGASRFKKHWATFPSFAFAWRVKDENKFKEIKWLSDLKLRLGWGMTGQQEGIGDYTYFDIYQINTGTNNYYPLTGDGSMVRPDAVNKDLTWETTTTYNVGLDWGILDQRLTGSIDWYFRKTTDLLNTVYVPAGSNFRNQVSSNIGSLTNTGIEATLSWTILNQQNSKDWFWKVDYNFTYNKNKITKLTGGSSDYYVSPGGMGISAGTGLNVGAHKVGYPANSFLVYQQVYDQNGKPIEGAVVDRNGDGQITDADRYIYKQAAPPVTMGLSSRLEYKNWDFGFSFRANIGNYVYNDKYADRSNMNPAEIVAPSNYLSNRPRALLSDNWQTYDERALLSDRWIQNASFLKLDNVTLGYSFSKLFNTSISGRIYGTASNLLTITKYDGIDPEVTNFVDGKWVMGIDNNVYPRPMSFILGVNLNF</sequence>
<organism evidence="13 14">
    <name type="scientific">Segatella oris</name>
    <dbReference type="NCBI Taxonomy" id="28135"/>
    <lineage>
        <taxon>Bacteria</taxon>
        <taxon>Pseudomonadati</taxon>
        <taxon>Bacteroidota</taxon>
        <taxon>Bacteroidia</taxon>
        <taxon>Bacteroidales</taxon>
        <taxon>Prevotellaceae</taxon>
        <taxon>Segatella</taxon>
    </lineage>
</organism>
<dbReference type="InterPro" id="IPR012910">
    <property type="entry name" value="Plug_dom"/>
</dbReference>
<dbReference type="EMBL" id="LR134384">
    <property type="protein sequence ID" value="VEH14999.1"/>
    <property type="molecule type" value="Genomic_DNA"/>
</dbReference>
<evidence type="ECO:0000313" key="14">
    <source>
        <dbReference type="Proteomes" id="UP000274578"/>
    </source>
</evidence>
<keyword evidence="13" id="KW-0675">Receptor</keyword>
<dbReference type="Pfam" id="PF07715">
    <property type="entry name" value="Plug"/>
    <property type="match status" value="1"/>
</dbReference>
<keyword evidence="6 8" id="KW-0472">Membrane</keyword>
<evidence type="ECO:0000256" key="3">
    <source>
        <dbReference type="ARBA" id="ARBA00022452"/>
    </source>
</evidence>
<dbReference type="SUPFAM" id="SSF56935">
    <property type="entry name" value="Porins"/>
    <property type="match status" value="1"/>
</dbReference>
<accession>A0A3S4TWP2</accession>
<dbReference type="SUPFAM" id="SSF49464">
    <property type="entry name" value="Carboxypeptidase regulatory domain-like"/>
    <property type="match status" value="1"/>
</dbReference>
<evidence type="ECO:0000256" key="5">
    <source>
        <dbReference type="ARBA" id="ARBA00023077"/>
    </source>
</evidence>
<dbReference type="FunFam" id="2.170.130.10:FF:000008">
    <property type="entry name" value="SusC/RagA family TonB-linked outer membrane protein"/>
    <property type="match status" value="1"/>
</dbReference>
<dbReference type="AlphaFoldDB" id="A0A3S4TWP2"/>
<dbReference type="InterPro" id="IPR036942">
    <property type="entry name" value="Beta-barrel_TonB_sf"/>
</dbReference>
<dbReference type="PROSITE" id="PS52016">
    <property type="entry name" value="TONB_DEPENDENT_REC_3"/>
    <property type="match status" value="1"/>
</dbReference>
<evidence type="ECO:0000256" key="10">
    <source>
        <dbReference type="SAM" id="SignalP"/>
    </source>
</evidence>
<dbReference type="Gene3D" id="2.60.40.1120">
    <property type="entry name" value="Carboxypeptidase-like, regulatory domain"/>
    <property type="match status" value="1"/>
</dbReference>
<comment type="similarity">
    <text evidence="8 9">Belongs to the TonB-dependent receptor family.</text>
</comment>
<dbReference type="Proteomes" id="UP000274578">
    <property type="component" value="Chromosome 1"/>
</dbReference>
<evidence type="ECO:0000256" key="2">
    <source>
        <dbReference type="ARBA" id="ARBA00022448"/>
    </source>
</evidence>
<comment type="subcellular location">
    <subcellularLocation>
        <location evidence="1 8">Cell outer membrane</location>
        <topology evidence="1 8">Multi-pass membrane protein</topology>
    </subcellularLocation>
</comment>
<dbReference type="GeneID" id="85011852"/>
<keyword evidence="3 8" id="KW-1134">Transmembrane beta strand</keyword>
<dbReference type="Gene3D" id="2.40.170.20">
    <property type="entry name" value="TonB-dependent receptor, beta-barrel domain"/>
    <property type="match status" value="1"/>
</dbReference>
<evidence type="ECO:0000256" key="6">
    <source>
        <dbReference type="ARBA" id="ARBA00023136"/>
    </source>
</evidence>
<keyword evidence="4 8" id="KW-0812">Transmembrane</keyword>
<dbReference type="NCBIfam" id="TIGR04057">
    <property type="entry name" value="SusC_RagA_signa"/>
    <property type="match status" value="1"/>
</dbReference>
<feature type="domain" description="TonB-dependent receptor-like beta-barrel" evidence="11">
    <location>
        <begin position="410"/>
        <end position="917"/>
    </location>
</feature>
<keyword evidence="7 8" id="KW-0998">Cell outer membrane</keyword>
<evidence type="ECO:0000259" key="12">
    <source>
        <dbReference type="Pfam" id="PF07715"/>
    </source>
</evidence>
<name>A0A3S4TWP2_9BACT</name>
<dbReference type="Pfam" id="PF00593">
    <property type="entry name" value="TonB_dep_Rec_b-barrel"/>
    <property type="match status" value="1"/>
</dbReference>
<dbReference type="Gene3D" id="2.170.130.10">
    <property type="entry name" value="TonB-dependent receptor, plug domain"/>
    <property type="match status" value="1"/>
</dbReference>
<evidence type="ECO:0000256" key="9">
    <source>
        <dbReference type="RuleBase" id="RU003357"/>
    </source>
</evidence>
<keyword evidence="5 9" id="KW-0798">TonB box</keyword>
<evidence type="ECO:0000256" key="4">
    <source>
        <dbReference type="ARBA" id="ARBA00022692"/>
    </source>
</evidence>